<dbReference type="GO" id="GO:0051082">
    <property type="term" value="F:unfolded protein binding"/>
    <property type="evidence" value="ECO:0007669"/>
    <property type="project" value="TreeGrafter"/>
</dbReference>
<reference evidence="3 4" key="1">
    <citation type="submission" date="2016-07" db="EMBL/GenBank/DDBJ databases">
        <title>Pervasive Adenine N6-methylation of Active Genes in Fungi.</title>
        <authorList>
            <consortium name="DOE Joint Genome Institute"/>
            <person name="Mondo S.J."/>
            <person name="Dannebaum R.O."/>
            <person name="Kuo R.C."/>
            <person name="Labutti K."/>
            <person name="Haridas S."/>
            <person name="Kuo A."/>
            <person name="Salamov A."/>
            <person name="Ahrendt S.R."/>
            <person name="Lipzen A."/>
            <person name="Sullivan W."/>
            <person name="Andreopoulos W.B."/>
            <person name="Clum A."/>
            <person name="Lindquist E."/>
            <person name="Daum C."/>
            <person name="Ramamoorthy G.K."/>
            <person name="Gryganskyi A."/>
            <person name="Culley D."/>
            <person name="Magnuson J.K."/>
            <person name="James T.Y."/>
            <person name="O'Malley M.A."/>
            <person name="Stajich J.E."/>
            <person name="Spatafora J.W."/>
            <person name="Visel A."/>
            <person name="Grigoriev I.V."/>
        </authorList>
    </citation>
    <scope>NUCLEOTIDE SEQUENCE [LARGE SCALE GENOMIC DNA]</scope>
    <source>
        <strain evidence="3 4">62-1032</strain>
    </source>
</reference>
<dbReference type="PANTHER" id="PTHR28228">
    <property type="entry name" value="SECRETORY COMPONENT PROTEIN SHR3"/>
    <property type="match status" value="1"/>
</dbReference>
<keyword evidence="2" id="KW-1133">Transmembrane helix</keyword>
<keyword evidence="2" id="KW-0472">Membrane</keyword>
<feature type="transmembrane region" description="Helical" evidence="2">
    <location>
        <begin position="138"/>
        <end position="159"/>
    </location>
</feature>
<evidence type="ECO:0000256" key="2">
    <source>
        <dbReference type="SAM" id="Phobius"/>
    </source>
</evidence>
<dbReference type="AlphaFoldDB" id="A0A1Y2FXQ1"/>
<feature type="region of interest" description="Disordered" evidence="1">
    <location>
        <begin position="164"/>
        <end position="183"/>
    </location>
</feature>
<dbReference type="EMBL" id="MCGR01000008">
    <property type="protein sequence ID" value="ORY88835.1"/>
    <property type="molecule type" value="Genomic_DNA"/>
</dbReference>
<dbReference type="Proteomes" id="UP000193467">
    <property type="component" value="Unassembled WGS sequence"/>
</dbReference>
<sequence>MSSPGPDIGWWLNKVIMISSAFLLGAFFDHWIVDFGMMWSSNVSERALQTSLAYYHHLLRAPSFYVASLFGLVSLAILSCILKLILNPLKGMLFDGATLMLLLSGVSVYLSNFRAALDYLPAEGASAAVVDSFKTKDALLTLASSNMIIAVSLTGVLALQGAQGFSDRSPPAAVEPVPEKKDA</sequence>
<evidence type="ECO:0000256" key="1">
    <source>
        <dbReference type="SAM" id="MobiDB-lite"/>
    </source>
</evidence>
<keyword evidence="4" id="KW-1185">Reference proteome</keyword>
<dbReference type="Pfam" id="PF08229">
    <property type="entry name" value="SHR3_chaperone"/>
    <property type="match status" value="1"/>
</dbReference>
<dbReference type="InParanoid" id="A0A1Y2FXQ1"/>
<feature type="transmembrane region" description="Helical" evidence="2">
    <location>
        <begin position="93"/>
        <end position="111"/>
    </location>
</feature>
<dbReference type="GO" id="GO:0006888">
    <property type="term" value="P:endoplasmic reticulum to Golgi vesicle-mediated transport"/>
    <property type="evidence" value="ECO:0007669"/>
    <property type="project" value="TreeGrafter"/>
</dbReference>
<dbReference type="GO" id="GO:0005789">
    <property type="term" value="C:endoplasmic reticulum membrane"/>
    <property type="evidence" value="ECO:0007669"/>
    <property type="project" value="TreeGrafter"/>
</dbReference>
<evidence type="ECO:0000313" key="3">
    <source>
        <dbReference type="EMBL" id="ORY88835.1"/>
    </source>
</evidence>
<accession>A0A1Y2FXQ1</accession>
<evidence type="ECO:0000313" key="4">
    <source>
        <dbReference type="Proteomes" id="UP000193467"/>
    </source>
</evidence>
<organism evidence="3 4">
    <name type="scientific">Leucosporidium creatinivorum</name>
    <dbReference type="NCBI Taxonomy" id="106004"/>
    <lineage>
        <taxon>Eukaryota</taxon>
        <taxon>Fungi</taxon>
        <taxon>Dikarya</taxon>
        <taxon>Basidiomycota</taxon>
        <taxon>Pucciniomycotina</taxon>
        <taxon>Microbotryomycetes</taxon>
        <taxon>Leucosporidiales</taxon>
        <taxon>Leucosporidium</taxon>
    </lineage>
</organism>
<gene>
    <name evidence="3" type="ORF">BCR35DRAFT_350749</name>
</gene>
<comment type="caution">
    <text evidence="3">The sequence shown here is derived from an EMBL/GenBank/DDBJ whole genome shotgun (WGS) entry which is preliminary data.</text>
</comment>
<feature type="transmembrane region" description="Helical" evidence="2">
    <location>
        <begin position="64"/>
        <end position="86"/>
    </location>
</feature>
<dbReference type="SMART" id="SM00786">
    <property type="entry name" value="SHR3_chaperone"/>
    <property type="match status" value="1"/>
</dbReference>
<keyword evidence="2" id="KW-0812">Transmembrane</keyword>
<dbReference type="PANTHER" id="PTHR28228:SF1">
    <property type="entry name" value="SECRETORY COMPONENT PROTEIN SHR3"/>
    <property type="match status" value="1"/>
</dbReference>
<feature type="transmembrane region" description="Helical" evidence="2">
    <location>
        <begin position="12"/>
        <end position="33"/>
    </location>
</feature>
<dbReference type="InterPro" id="IPR013248">
    <property type="entry name" value="Psh3/Shr3"/>
</dbReference>
<name>A0A1Y2FXQ1_9BASI</name>
<protein>
    <submittedName>
        <fullName evidence="3">Shr3 amino acid permease chaperone</fullName>
    </submittedName>
</protein>
<proteinExistence type="predicted"/>
<dbReference type="OrthoDB" id="5229808at2759"/>